<dbReference type="PROSITE" id="PS50209">
    <property type="entry name" value="CARD"/>
    <property type="match status" value="2"/>
</dbReference>
<organism evidence="2 3">
    <name type="scientific">Plectus sambesii</name>
    <dbReference type="NCBI Taxonomy" id="2011161"/>
    <lineage>
        <taxon>Eukaryota</taxon>
        <taxon>Metazoa</taxon>
        <taxon>Ecdysozoa</taxon>
        <taxon>Nematoda</taxon>
        <taxon>Chromadorea</taxon>
        <taxon>Plectida</taxon>
        <taxon>Plectina</taxon>
        <taxon>Plectoidea</taxon>
        <taxon>Plectidae</taxon>
        <taxon>Plectus</taxon>
    </lineage>
</organism>
<dbReference type="GO" id="GO:0042981">
    <property type="term" value="P:regulation of apoptotic process"/>
    <property type="evidence" value="ECO:0007669"/>
    <property type="project" value="InterPro"/>
</dbReference>
<evidence type="ECO:0000313" key="3">
    <source>
        <dbReference type="WBParaSite" id="PSAMB.scaffold1221size34151.g11768.t1"/>
    </source>
</evidence>
<dbReference type="GO" id="GO:0070513">
    <property type="term" value="F:death domain binding"/>
    <property type="evidence" value="ECO:0007669"/>
    <property type="project" value="InterPro"/>
</dbReference>
<dbReference type="Pfam" id="PF00619">
    <property type="entry name" value="CARD"/>
    <property type="match status" value="2"/>
</dbReference>
<dbReference type="CDD" id="cd01671">
    <property type="entry name" value="CARD"/>
    <property type="match status" value="2"/>
</dbReference>
<feature type="domain" description="CARD" evidence="1">
    <location>
        <begin position="117"/>
        <end position="198"/>
    </location>
</feature>
<dbReference type="Proteomes" id="UP000887566">
    <property type="component" value="Unplaced"/>
</dbReference>
<dbReference type="AlphaFoldDB" id="A0A914UTE4"/>
<sequence length="198" mass="21923">MNEEHRTALTQSIDDISQNLDFAAMLPYLRAKGILSQGQVEDLQSPSRQSTRNMQLVDCIIQAGPTGFTEFINALNKNGKTYLAEMILRRVPSATGQQNVARQVHVGSGRKLSAKALTKNVSQFYAKMAPTEVTGHLQSAEIITGHEAQQIFVERVSFQQNILLVGMVQQRGPKALEVFAKALEETLQGHLADLLYEE</sequence>
<reference evidence="3" key="1">
    <citation type="submission" date="2022-11" db="UniProtKB">
        <authorList>
            <consortium name="WormBaseParasite"/>
        </authorList>
    </citation>
    <scope>IDENTIFICATION</scope>
</reference>
<proteinExistence type="predicted"/>
<dbReference type="Gene3D" id="1.10.533.10">
    <property type="entry name" value="Death Domain, Fas"/>
    <property type="match status" value="2"/>
</dbReference>
<dbReference type="WBParaSite" id="PSAMB.scaffold1221size34151.g11768.t1">
    <property type="protein sequence ID" value="PSAMB.scaffold1221size34151.g11768.t1"/>
    <property type="gene ID" value="PSAMB.scaffold1221size34151.g11768"/>
</dbReference>
<dbReference type="InterPro" id="IPR037939">
    <property type="entry name" value="CRADD"/>
</dbReference>
<name>A0A914UTE4_9BILA</name>
<dbReference type="InterPro" id="IPR001315">
    <property type="entry name" value="CARD"/>
</dbReference>
<evidence type="ECO:0000259" key="1">
    <source>
        <dbReference type="PROSITE" id="PS50209"/>
    </source>
</evidence>
<dbReference type="SUPFAM" id="SSF47986">
    <property type="entry name" value="DEATH domain"/>
    <property type="match status" value="2"/>
</dbReference>
<keyword evidence="2" id="KW-1185">Reference proteome</keyword>
<evidence type="ECO:0000313" key="2">
    <source>
        <dbReference type="Proteomes" id="UP000887566"/>
    </source>
</evidence>
<protein>
    <submittedName>
        <fullName evidence="3">CARD domain-containing protein</fullName>
    </submittedName>
</protein>
<dbReference type="PANTHER" id="PTHR15034:SF5">
    <property type="entry name" value="DEATH DOMAIN-CONTAINING PROTEIN CRADD"/>
    <property type="match status" value="1"/>
</dbReference>
<dbReference type="InterPro" id="IPR011029">
    <property type="entry name" value="DEATH-like_dom_sf"/>
</dbReference>
<dbReference type="PANTHER" id="PTHR15034">
    <property type="entry name" value="DEATH DOMAIN-CONTAINING PROTEIN CRADD"/>
    <property type="match status" value="1"/>
</dbReference>
<dbReference type="GO" id="GO:0002020">
    <property type="term" value="F:protease binding"/>
    <property type="evidence" value="ECO:0007669"/>
    <property type="project" value="InterPro"/>
</dbReference>
<accession>A0A914UTE4</accession>
<dbReference type="SMART" id="SM00114">
    <property type="entry name" value="CARD"/>
    <property type="match status" value="2"/>
</dbReference>
<feature type="domain" description="CARD" evidence="1">
    <location>
        <begin position="1"/>
        <end position="90"/>
    </location>
</feature>